<keyword evidence="3" id="KW-0378">Hydrolase</keyword>
<evidence type="ECO:0000313" key="3">
    <source>
        <dbReference type="EMBL" id="KAF2276619.1"/>
    </source>
</evidence>
<reference evidence="3" key="1">
    <citation type="journal article" date="2020" name="Stud. Mycol.">
        <title>101 Dothideomycetes genomes: a test case for predicting lifestyles and emergence of pathogens.</title>
        <authorList>
            <person name="Haridas S."/>
            <person name="Albert R."/>
            <person name="Binder M."/>
            <person name="Bloem J."/>
            <person name="Labutti K."/>
            <person name="Salamov A."/>
            <person name="Andreopoulos B."/>
            <person name="Baker S."/>
            <person name="Barry K."/>
            <person name="Bills G."/>
            <person name="Bluhm B."/>
            <person name="Cannon C."/>
            <person name="Castanera R."/>
            <person name="Culley D."/>
            <person name="Daum C."/>
            <person name="Ezra D."/>
            <person name="Gonzalez J."/>
            <person name="Henrissat B."/>
            <person name="Kuo A."/>
            <person name="Liang C."/>
            <person name="Lipzen A."/>
            <person name="Lutzoni F."/>
            <person name="Magnuson J."/>
            <person name="Mondo S."/>
            <person name="Nolan M."/>
            <person name="Ohm R."/>
            <person name="Pangilinan J."/>
            <person name="Park H.-J."/>
            <person name="Ramirez L."/>
            <person name="Alfaro M."/>
            <person name="Sun H."/>
            <person name="Tritt A."/>
            <person name="Yoshinaga Y."/>
            <person name="Zwiers L.-H."/>
            <person name="Turgeon B."/>
            <person name="Goodwin S."/>
            <person name="Spatafora J."/>
            <person name="Crous P."/>
            <person name="Grigoriev I."/>
        </authorList>
    </citation>
    <scope>NUCLEOTIDE SEQUENCE</scope>
    <source>
        <strain evidence="3">CBS 379.55</strain>
    </source>
</reference>
<dbReference type="Gene3D" id="3.40.50.300">
    <property type="entry name" value="P-loop containing nucleotide triphosphate hydrolases"/>
    <property type="match status" value="1"/>
</dbReference>
<dbReference type="CDD" id="cd19481">
    <property type="entry name" value="RecA-like_protease"/>
    <property type="match status" value="1"/>
</dbReference>
<dbReference type="GO" id="GO:0016887">
    <property type="term" value="F:ATP hydrolysis activity"/>
    <property type="evidence" value="ECO:0007669"/>
    <property type="project" value="InterPro"/>
</dbReference>
<protein>
    <submittedName>
        <fullName evidence="3">P-loop containing nucleoside triphosphate hydrolase protein</fullName>
    </submittedName>
</protein>
<dbReference type="PANTHER" id="PTHR46411:SF3">
    <property type="entry name" value="AAA+ ATPASE DOMAIN-CONTAINING PROTEIN"/>
    <property type="match status" value="1"/>
</dbReference>
<dbReference type="SMART" id="SM00382">
    <property type="entry name" value="AAA"/>
    <property type="match status" value="1"/>
</dbReference>
<dbReference type="GO" id="GO:0005524">
    <property type="term" value="F:ATP binding"/>
    <property type="evidence" value="ECO:0007669"/>
    <property type="project" value="InterPro"/>
</dbReference>
<dbReference type="Pfam" id="PF22942">
    <property type="entry name" value="DUF7025"/>
    <property type="match status" value="1"/>
</dbReference>
<dbReference type="InterPro" id="IPR003959">
    <property type="entry name" value="ATPase_AAA_core"/>
</dbReference>
<evidence type="ECO:0000256" key="1">
    <source>
        <dbReference type="SAM" id="MobiDB-lite"/>
    </source>
</evidence>
<sequence>MAAPFRVRFPVIQLPESGPPNANGSSNGVEHVTVNGDGSPKDDAAEDSEPEVQYERGMKNGFKSLFGTADKQNRYTWKEKIPDDLGKPAENKRTSKWALIVRKVRKYNDPSKVLEIHSIAVQSPLLKKLLAGVLKGYPGITPTLERLEFGGRFEPLIHRWEELQNAIDGLGSETEDDRTTKAHAMLLKEVLMDEFQSLIETSQDMKRKKVMTFEHLWTLFQPGSLVYMRNDGQETALHMQEAKYGVDAKGLPVFWVIGRYVDYDGTRFGYQKLNVSISAYSGTRPINSLAVFPLEYHHDAEGLRTRLVERGARVEALAGPSYRAYDGMAWRLNDQTLAKDKYNVKGRIMIDTYGWNRFNPAHAVYVSPLTQKQFHGRAPSGRLPPPLGSLIPPPAGIPPPLPPIPPLPGSIDLDSGNNEPDAADDYVEENDCGEMPFDGKFASEDEVTQKIPLTTEQKLICSPVLRGYSLKHKLWLNFFVNCVEEIQFQTDAFEKLVLPENQKELILGFTETQVKCKGLFDDFIQGKGRGMIILLCGPPGVGKTLTAEAVAEEMRVPLYAMSAGDLGLMPRAVESQLQQALEICTRFSACLLLDEADIFLEKRSLHEIERNKLVSIFLRVLEYYEGIMFLTTNRVETFDPAFASRIHISINYPELSMDSRTKVWKNFLEASPQEHTITSKELASLSRMNLNGRQIKNILKIARLLASRKNEKLRHDHIMTTLEVTQHLHNESQISDRTRETLYH</sequence>
<dbReference type="InterPro" id="IPR054289">
    <property type="entry name" value="DUF7025"/>
</dbReference>
<name>A0A6A6JNV7_WESOR</name>
<dbReference type="EMBL" id="ML986493">
    <property type="protein sequence ID" value="KAF2276619.1"/>
    <property type="molecule type" value="Genomic_DNA"/>
</dbReference>
<feature type="region of interest" description="Disordered" evidence="1">
    <location>
        <begin position="1"/>
        <end position="52"/>
    </location>
</feature>
<dbReference type="InterPro" id="IPR027417">
    <property type="entry name" value="P-loop_NTPase"/>
</dbReference>
<dbReference type="Proteomes" id="UP000800097">
    <property type="component" value="Unassembled WGS sequence"/>
</dbReference>
<keyword evidence="4" id="KW-1185">Reference proteome</keyword>
<dbReference type="PANTHER" id="PTHR46411">
    <property type="entry name" value="FAMILY ATPASE, PUTATIVE-RELATED"/>
    <property type="match status" value="1"/>
</dbReference>
<dbReference type="Pfam" id="PF00004">
    <property type="entry name" value="AAA"/>
    <property type="match status" value="1"/>
</dbReference>
<dbReference type="SUPFAM" id="SSF52540">
    <property type="entry name" value="P-loop containing nucleoside triphosphate hydrolases"/>
    <property type="match status" value="1"/>
</dbReference>
<feature type="domain" description="AAA+ ATPase" evidence="2">
    <location>
        <begin position="529"/>
        <end position="654"/>
    </location>
</feature>
<dbReference type="GeneID" id="54553458"/>
<evidence type="ECO:0000313" key="4">
    <source>
        <dbReference type="Proteomes" id="UP000800097"/>
    </source>
</evidence>
<evidence type="ECO:0000259" key="2">
    <source>
        <dbReference type="SMART" id="SM00382"/>
    </source>
</evidence>
<dbReference type="RefSeq" id="XP_033654158.1">
    <property type="nucleotide sequence ID" value="XM_033800283.1"/>
</dbReference>
<gene>
    <name evidence="3" type="ORF">EI97DRAFT_450392</name>
</gene>
<organism evidence="3 4">
    <name type="scientific">Westerdykella ornata</name>
    <dbReference type="NCBI Taxonomy" id="318751"/>
    <lineage>
        <taxon>Eukaryota</taxon>
        <taxon>Fungi</taxon>
        <taxon>Dikarya</taxon>
        <taxon>Ascomycota</taxon>
        <taxon>Pezizomycotina</taxon>
        <taxon>Dothideomycetes</taxon>
        <taxon>Pleosporomycetidae</taxon>
        <taxon>Pleosporales</taxon>
        <taxon>Sporormiaceae</taxon>
        <taxon>Westerdykella</taxon>
    </lineage>
</organism>
<dbReference type="AlphaFoldDB" id="A0A6A6JNV7"/>
<proteinExistence type="predicted"/>
<dbReference type="OrthoDB" id="10042665at2759"/>
<accession>A0A6A6JNV7</accession>
<dbReference type="InterPro" id="IPR003593">
    <property type="entry name" value="AAA+_ATPase"/>
</dbReference>